<evidence type="ECO:0000313" key="10">
    <source>
        <dbReference type="Proteomes" id="UP000290921"/>
    </source>
</evidence>
<feature type="binding site" evidence="6">
    <location>
        <position position="189"/>
    </location>
    <ligand>
        <name>Zn(2+)</name>
        <dbReference type="ChEBI" id="CHEBI:29105"/>
    </ligand>
</feature>
<dbReference type="EMBL" id="QMAP01000014">
    <property type="protein sequence ID" value="RXI45074.1"/>
    <property type="molecule type" value="Genomic_DNA"/>
</dbReference>
<keyword evidence="5 7" id="KW-0472">Membrane</keyword>
<dbReference type="GO" id="GO:0016020">
    <property type="term" value="C:membrane"/>
    <property type="evidence" value="ECO:0007669"/>
    <property type="project" value="InterPro"/>
</dbReference>
<evidence type="ECO:0000256" key="2">
    <source>
        <dbReference type="ARBA" id="ARBA00008488"/>
    </source>
</evidence>
<proteinExistence type="inferred from homology"/>
<evidence type="ECO:0000256" key="1">
    <source>
        <dbReference type="ARBA" id="ARBA00004127"/>
    </source>
</evidence>
<gene>
    <name evidence="9" type="ORF">DP130_12540</name>
    <name evidence="8" type="ORF">K234311028_04100</name>
</gene>
<evidence type="ECO:0000256" key="3">
    <source>
        <dbReference type="ARBA" id="ARBA00022692"/>
    </source>
</evidence>
<evidence type="ECO:0000256" key="4">
    <source>
        <dbReference type="ARBA" id="ARBA00022989"/>
    </source>
</evidence>
<dbReference type="GO" id="GO:0012505">
    <property type="term" value="C:endomembrane system"/>
    <property type="evidence" value="ECO:0007669"/>
    <property type="project" value="UniProtKB-SubCell"/>
</dbReference>
<dbReference type="NCBIfam" id="TIGR01065">
    <property type="entry name" value="hlyIII"/>
    <property type="match status" value="1"/>
</dbReference>
<keyword evidence="4 7" id="KW-1133">Transmembrane helix</keyword>
<feature type="transmembrane region" description="Helical" evidence="7">
    <location>
        <begin position="138"/>
        <end position="156"/>
    </location>
</feature>
<sequence>MGTMNFYTKKEEIANAITHGIGVVFSIVALVLLVVFATKYKDAWYTVSYSIYGSTLIILYMCSTLYHSFTNEKVKKIFRKFDHSSIFLLIAGTYTPFTLTILRGKLGWSILGIIWTITIVGIVLKIVCFEKMEKVSTFLYIAMGWVIVVALKSIISSLPVKGIVLLIAGGLIYTVGCIFYAKDKIPYNHAIWHVFVLGGSVCHFFSILLYL</sequence>
<reference evidence="8 11" key="2">
    <citation type="submission" date="2022-09" db="EMBL/GenBank/DDBJ databases">
        <title>complete genome sequences of Clostridium tetani str. KHSU-234311-028 isolated from soil.</title>
        <authorList>
            <person name="Sekizuka T."/>
            <person name="Shitada C."/>
            <person name="Takahashi M."/>
            <person name="Kuroda M."/>
        </authorList>
    </citation>
    <scope>NUCLEOTIDE SEQUENCE [LARGE SCALE GENOMIC DNA]</scope>
    <source>
        <strain evidence="8 11">KHSU-234311-028</strain>
    </source>
</reference>
<feature type="transmembrane region" description="Helical" evidence="7">
    <location>
        <begin position="162"/>
        <end position="181"/>
    </location>
</feature>
<evidence type="ECO:0000256" key="5">
    <source>
        <dbReference type="ARBA" id="ARBA00023136"/>
    </source>
</evidence>
<dbReference type="AlphaFoldDB" id="A0A4Q0V8X4"/>
<reference evidence="9 10" key="1">
    <citation type="submission" date="2018-06" db="EMBL/GenBank/DDBJ databases">
        <title>Genome conservation of Clostridium tetani.</title>
        <authorList>
            <person name="Bruggemann H."/>
            <person name="Popoff M.R."/>
        </authorList>
    </citation>
    <scope>NUCLEOTIDE SEQUENCE [LARGE SCALE GENOMIC DNA]</scope>
    <source>
        <strain evidence="9 10">2017.061</strain>
    </source>
</reference>
<feature type="transmembrane region" description="Helical" evidence="7">
    <location>
        <begin position="49"/>
        <end position="69"/>
    </location>
</feature>
<dbReference type="EMBL" id="AP026818">
    <property type="protein sequence ID" value="BDR80164.1"/>
    <property type="molecule type" value="Genomic_DNA"/>
</dbReference>
<dbReference type="PANTHER" id="PTHR20855">
    <property type="entry name" value="ADIPOR/PROGESTIN RECEPTOR-RELATED"/>
    <property type="match status" value="1"/>
</dbReference>
<feature type="binding site" evidence="6">
    <location>
        <position position="67"/>
    </location>
    <ligand>
        <name>Zn(2+)</name>
        <dbReference type="ChEBI" id="CHEBI:29105"/>
    </ligand>
</feature>
<evidence type="ECO:0000313" key="8">
    <source>
        <dbReference type="EMBL" id="BDR80164.1"/>
    </source>
</evidence>
<comment type="subcellular location">
    <subcellularLocation>
        <location evidence="1">Endomembrane system</location>
        <topology evidence="1">Multi-pass membrane protein</topology>
    </subcellularLocation>
</comment>
<accession>A0A4Q0V8X4</accession>
<feature type="transmembrane region" description="Helical" evidence="7">
    <location>
        <begin position="108"/>
        <end position="126"/>
    </location>
</feature>
<dbReference type="Pfam" id="PF03006">
    <property type="entry name" value="HlyIII"/>
    <property type="match status" value="1"/>
</dbReference>
<dbReference type="Proteomes" id="UP000290921">
    <property type="component" value="Unassembled WGS sequence"/>
</dbReference>
<evidence type="ECO:0000256" key="7">
    <source>
        <dbReference type="SAM" id="Phobius"/>
    </source>
</evidence>
<evidence type="ECO:0000313" key="9">
    <source>
        <dbReference type="EMBL" id="RXI45074.1"/>
    </source>
</evidence>
<feature type="binding site" evidence="6">
    <location>
        <position position="193"/>
    </location>
    <ligand>
        <name>Zn(2+)</name>
        <dbReference type="ChEBI" id="CHEBI:29105"/>
    </ligand>
</feature>
<comment type="similarity">
    <text evidence="2">Belongs to the UPF0073 (Hly-III) family.</text>
</comment>
<dbReference type="RefSeq" id="WP_129030909.1">
    <property type="nucleotide sequence ID" value="NZ_AP026818.1"/>
</dbReference>
<dbReference type="GO" id="GO:0140911">
    <property type="term" value="F:pore-forming activity"/>
    <property type="evidence" value="ECO:0007669"/>
    <property type="project" value="InterPro"/>
</dbReference>
<feature type="transmembrane region" description="Helical" evidence="7">
    <location>
        <begin position="190"/>
        <end position="210"/>
    </location>
</feature>
<feature type="transmembrane region" description="Helical" evidence="7">
    <location>
        <begin position="12"/>
        <end position="37"/>
    </location>
</feature>
<keyword evidence="6" id="KW-0862">Zinc</keyword>
<keyword evidence="6" id="KW-0479">Metal-binding</keyword>
<protein>
    <submittedName>
        <fullName evidence="9">Hemolysin D</fullName>
    </submittedName>
</protein>
<feature type="transmembrane region" description="Helical" evidence="7">
    <location>
        <begin position="81"/>
        <end position="102"/>
    </location>
</feature>
<dbReference type="InterPro" id="IPR004254">
    <property type="entry name" value="AdipoR/HlyIII-related"/>
</dbReference>
<evidence type="ECO:0000256" key="6">
    <source>
        <dbReference type="PIRSR" id="PIRSR604254-1"/>
    </source>
</evidence>
<organism evidence="9 10">
    <name type="scientific">Clostridium tetani</name>
    <dbReference type="NCBI Taxonomy" id="1513"/>
    <lineage>
        <taxon>Bacteria</taxon>
        <taxon>Bacillati</taxon>
        <taxon>Bacillota</taxon>
        <taxon>Clostridia</taxon>
        <taxon>Eubacteriales</taxon>
        <taxon>Clostridiaceae</taxon>
        <taxon>Clostridium</taxon>
    </lineage>
</organism>
<evidence type="ECO:0000313" key="11">
    <source>
        <dbReference type="Proteomes" id="UP001321763"/>
    </source>
</evidence>
<dbReference type="PANTHER" id="PTHR20855:SF129">
    <property type="entry name" value="HEMOLYSIN-3 HOMOLOG"/>
    <property type="match status" value="1"/>
</dbReference>
<dbReference type="InterPro" id="IPR005744">
    <property type="entry name" value="Hy-lIII"/>
</dbReference>
<keyword evidence="3 7" id="KW-0812">Transmembrane</keyword>
<dbReference type="GO" id="GO:0046872">
    <property type="term" value="F:metal ion binding"/>
    <property type="evidence" value="ECO:0007669"/>
    <property type="project" value="UniProtKB-KW"/>
</dbReference>
<dbReference type="Proteomes" id="UP001321763">
    <property type="component" value="Chromosome"/>
</dbReference>
<name>A0A4Q0V8X4_CLOTA</name>